<evidence type="ECO:0000313" key="5">
    <source>
        <dbReference type="EMBL" id="GEM76375.1"/>
    </source>
</evidence>
<dbReference type="SMART" id="SM00862">
    <property type="entry name" value="Trans_reg_C"/>
    <property type="match status" value="1"/>
</dbReference>
<comment type="caution">
    <text evidence="5">The sequence shown here is derived from an EMBL/GenBank/DDBJ whole genome shotgun (WGS) entry which is preliminary data.</text>
</comment>
<reference evidence="5 6" key="1">
    <citation type="submission" date="2019-07" db="EMBL/GenBank/DDBJ databases">
        <title>Whole genome shotgun sequence of Vibrio sagamiensis NBRC 104589.</title>
        <authorList>
            <person name="Hosoyama A."/>
            <person name="Uohara A."/>
            <person name="Ohji S."/>
            <person name="Ichikawa N."/>
        </authorList>
    </citation>
    <scope>NUCLEOTIDE SEQUENCE [LARGE SCALE GENOMIC DNA]</scope>
    <source>
        <strain evidence="5 6">NBRC 104589</strain>
    </source>
</reference>
<feature type="transmembrane region" description="Helical" evidence="3">
    <location>
        <begin position="147"/>
        <end position="168"/>
    </location>
</feature>
<evidence type="ECO:0000313" key="6">
    <source>
        <dbReference type="Proteomes" id="UP000321922"/>
    </source>
</evidence>
<keyword evidence="1 2" id="KW-0238">DNA-binding</keyword>
<dbReference type="SUPFAM" id="SSF46894">
    <property type="entry name" value="C-terminal effector domain of the bipartite response regulators"/>
    <property type="match status" value="1"/>
</dbReference>
<evidence type="ECO:0000259" key="4">
    <source>
        <dbReference type="PROSITE" id="PS51755"/>
    </source>
</evidence>
<organism evidence="5 6">
    <name type="scientific">Vibrio sagamiensis NBRC 104589</name>
    <dbReference type="NCBI Taxonomy" id="1219064"/>
    <lineage>
        <taxon>Bacteria</taxon>
        <taxon>Pseudomonadati</taxon>
        <taxon>Pseudomonadota</taxon>
        <taxon>Gammaproteobacteria</taxon>
        <taxon>Vibrionales</taxon>
        <taxon>Vibrionaceae</taxon>
        <taxon>Vibrio</taxon>
    </lineage>
</organism>
<dbReference type="PROSITE" id="PS51755">
    <property type="entry name" value="OMPR_PHOB"/>
    <property type="match status" value="1"/>
</dbReference>
<gene>
    <name evidence="5" type="ORF">VSA01S_24870</name>
</gene>
<dbReference type="Gene3D" id="1.10.10.10">
    <property type="entry name" value="Winged helix-like DNA-binding domain superfamily/Winged helix DNA-binding domain"/>
    <property type="match status" value="1"/>
</dbReference>
<keyword evidence="3" id="KW-1133">Transmembrane helix</keyword>
<dbReference type="Pfam" id="PF00486">
    <property type="entry name" value="Trans_reg_C"/>
    <property type="match status" value="1"/>
</dbReference>
<dbReference type="Proteomes" id="UP000321922">
    <property type="component" value="Unassembled WGS sequence"/>
</dbReference>
<dbReference type="RefSeq" id="WP_039981460.1">
    <property type="nucleotide sequence ID" value="NZ_BAOJ01000058.1"/>
</dbReference>
<dbReference type="InterPro" id="IPR001867">
    <property type="entry name" value="OmpR/PhoB-type_DNA-bd"/>
</dbReference>
<accession>A0A511QGE4</accession>
<evidence type="ECO:0000256" key="1">
    <source>
        <dbReference type="ARBA" id="ARBA00023125"/>
    </source>
</evidence>
<sequence length="274" mass="31049">MYRIKNWLIDTEHPLVKNILTNEERRIGYHDHLVILILCKNTGKVTTKEELLTGAWPGKHVSEGSLTQSIRSIRQLLEDSGKEQKYLKTVAKIGYKFESETVQKTHEKDIGHTLRNISEHVISESEGLVAAPHEAQKLKVDKPENNVLSYTCITLGLVFLLIAVYLPFFNSKPKFEASSWISMEKVQVSELLTIYFEPGLDTRDISVGVAPYVAELKRKGELSRAILLYTSKTLSIVTLSDSASPHNVVIILNKNDSSQKLVSIIKEEMHHYDH</sequence>
<dbReference type="GO" id="GO:0006355">
    <property type="term" value="P:regulation of DNA-templated transcription"/>
    <property type="evidence" value="ECO:0007669"/>
    <property type="project" value="InterPro"/>
</dbReference>
<dbReference type="EMBL" id="BJXJ01000023">
    <property type="protein sequence ID" value="GEM76375.1"/>
    <property type="molecule type" value="Genomic_DNA"/>
</dbReference>
<proteinExistence type="predicted"/>
<dbReference type="GO" id="GO:0003677">
    <property type="term" value="F:DNA binding"/>
    <property type="evidence" value="ECO:0007669"/>
    <property type="project" value="UniProtKB-UniRule"/>
</dbReference>
<dbReference type="GO" id="GO:0000160">
    <property type="term" value="P:phosphorelay signal transduction system"/>
    <property type="evidence" value="ECO:0007669"/>
    <property type="project" value="InterPro"/>
</dbReference>
<keyword evidence="6" id="KW-1185">Reference proteome</keyword>
<dbReference type="InterPro" id="IPR036388">
    <property type="entry name" value="WH-like_DNA-bd_sf"/>
</dbReference>
<dbReference type="AlphaFoldDB" id="A0A511QGE4"/>
<protein>
    <recommendedName>
        <fullName evidence="4">OmpR/PhoB-type domain-containing protein</fullName>
    </recommendedName>
</protein>
<evidence type="ECO:0000256" key="3">
    <source>
        <dbReference type="SAM" id="Phobius"/>
    </source>
</evidence>
<dbReference type="OrthoDB" id="5594115at2"/>
<name>A0A511QGE4_9VIBR</name>
<keyword evidence="3" id="KW-0472">Membrane</keyword>
<dbReference type="InterPro" id="IPR016032">
    <property type="entry name" value="Sig_transdc_resp-reg_C-effctor"/>
</dbReference>
<feature type="DNA-binding region" description="OmpR/PhoB-type" evidence="2">
    <location>
        <begin position="1"/>
        <end position="99"/>
    </location>
</feature>
<keyword evidence="3" id="KW-0812">Transmembrane</keyword>
<feature type="domain" description="OmpR/PhoB-type" evidence="4">
    <location>
        <begin position="1"/>
        <end position="99"/>
    </location>
</feature>
<evidence type="ECO:0000256" key="2">
    <source>
        <dbReference type="PROSITE-ProRule" id="PRU01091"/>
    </source>
</evidence>